<comment type="caution">
    <text evidence="1">The sequence shown here is derived from an EMBL/GenBank/DDBJ whole genome shotgun (WGS) entry which is preliminary data.</text>
</comment>
<gene>
    <name evidence="1" type="ORF">ACFOUW_05430</name>
</gene>
<keyword evidence="2" id="KW-1185">Reference proteome</keyword>
<reference evidence="2" key="1">
    <citation type="journal article" date="2019" name="Int. J. Syst. Evol. Microbiol.">
        <title>The Global Catalogue of Microorganisms (GCM) 10K type strain sequencing project: providing services to taxonomists for standard genome sequencing and annotation.</title>
        <authorList>
            <consortium name="The Broad Institute Genomics Platform"/>
            <consortium name="The Broad Institute Genome Sequencing Center for Infectious Disease"/>
            <person name="Wu L."/>
            <person name="Ma J."/>
        </authorList>
    </citation>
    <scope>NUCLEOTIDE SEQUENCE [LARGE SCALE GENOMIC DNA]</scope>
    <source>
        <strain evidence="2">CGMCC 4.7241</strain>
    </source>
</reference>
<name>A0ABV7Y896_9ACTN</name>
<organism evidence="1 2">
    <name type="scientific">Tenggerimyces flavus</name>
    <dbReference type="NCBI Taxonomy" id="1708749"/>
    <lineage>
        <taxon>Bacteria</taxon>
        <taxon>Bacillati</taxon>
        <taxon>Actinomycetota</taxon>
        <taxon>Actinomycetes</taxon>
        <taxon>Propionibacteriales</taxon>
        <taxon>Nocardioidaceae</taxon>
        <taxon>Tenggerimyces</taxon>
    </lineage>
</organism>
<accession>A0ABV7Y896</accession>
<evidence type="ECO:0000313" key="1">
    <source>
        <dbReference type="EMBL" id="MFC3760269.1"/>
    </source>
</evidence>
<proteinExistence type="predicted"/>
<dbReference type="Proteomes" id="UP001595699">
    <property type="component" value="Unassembled WGS sequence"/>
</dbReference>
<protein>
    <submittedName>
        <fullName evidence="1">DUF6058 family natural product biosynthesis protein</fullName>
    </submittedName>
</protein>
<dbReference type="InterPro" id="IPR045694">
    <property type="entry name" value="DUF6058"/>
</dbReference>
<dbReference type="RefSeq" id="WP_205122669.1">
    <property type="nucleotide sequence ID" value="NZ_JAFBCM010000001.1"/>
</dbReference>
<sequence>MTLREQVLARYVEVNGSHPMTPEDDAYVSTYFSTVESVVSGRSLTADDVRSSMLAGLVPLPSYLRSDGTEMVHADLLSLGDTAGGLSLLPDWFRAQFDDEAVGKEEWSSYLSGQYVCLWTVSPRTIQRKDVLTERISALLASPQAESAAWLASLHEAVDELDELEPPFTAYDRLRFGGPVSRDTMITAVRRDYPRPVDS</sequence>
<dbReference type="EMBL" id="JBHRZH010000005">
    <property type="protein sequence ID" value="MFC3760269.1"/>
    <property type="molecule type" value="Genomic_DNA"/>
</dbReference>
<evidence type="ECO:0000313" key="2">
    <source>
        <dbReference type="Proteomes" id="UP001595699"/>
    </source>
</evidence>
<dbReference type="Pfam" id="PF19531">
    <property type="entry name" value="DUF6058"/>
    <property type="match status" value="1"/>
</dbReference>